<name>A0AAP0E7K2_9MAGN</name>
<proteinExistence type="predicted"/>
<dbReference type="EMBL" id="JBBNAG010000012">
    <property type="protein sequence ID" value="KAK9088180.1"/>
    <property type="molecule type" value="Genomic_DNA"/>
</dbReference>
<dbReference type="Proteomes" id="UP001419268">
    <property type="component" value="Unassembled WGS sequence"/>
</dbReference>
<gene>
    <name evidence="1" type="ORF">Scep_027262</name>
</gene>
<comment type="caution">
    <text evidence="1">The sequence shown here is derived from an EMBL/GenBank/DDBJ whole genome shotgun (WGS) entry which is preliminary data.</text>
</comment>
<dbReference type="AlphaFoldDB" id="A0AAP0E7K2"/>
<organism evidence="1 2">
    <name type="scientific">Stephania cephalantha</name>
    <dbReference type="NCBI Taxonomy" id="152367"/>
    <lineage>
        <taxon>Eukaryota</taxon>
        <taxon>Viridiplantae</taxon>
        <taxon>Streptophyta</taxon>
        <taxon>Embryophyta</taxon>
        <taxon>Tracheophyta</taxon>
        <taxon>Spermatophyta</taxon>
        <taxon>Magnoliopsida</taxon>
        <taxon>Ranunculales</taxon>
        <taxon>Menispermaceae</taxon>
        <taxon>Menispermoideae</taxon>
        <taxon>Cissampelideae</taxon>
        <taxon>Stephania</taxon>
    </lineage>
</organism>
<sequence>MGSAGVMLCEVLKGGGAAEPVDNPIQCMAVNVWRDQSGGGKGVEEQEDFGLLEFLNSITRIDWKRFSNL</sequence>
<reference evidence="1 2" key="1">
    <citation type="submission" date="2024-01" db="EMBL/GenBank/DDBJ databases">
        <title>Genome assemblies of Stephania.</title>
        <authorList>
            <person name="Yang L."/>
        </authorList>
    </citation>
    <scope>NUCLEOTIDE SEQUENCE [LARGE SCALE GENOMIC DNA]</scope>
    <source>
        <strain evidence="1">JXDWG</strain>
        <tissue evidence="1">Leaf</tissue>
    </source>
</reference>
<evidence type="ECO:0000313" key="2">
    <source>
        <dbReference type="Proteomes" id="UP001419268"/>
    </source>
</evidence>
<protein>
    <submittedName>
        <fullName evidence="1">Uncharacterized protein</fullName>
    </submittedName>
</protein>
<keyword evidence="2" id="KW-1185">Reference proteome</keyword>
<evidence type="ECO:0000313" key="1">
    <source>
        <dbReference type="EMBL" id="KAK9088180.1"/>
    </source>
</evidence>
<accession>A0AAP0E7K2</accession>